<evidence type="ECO:0000259" key="6">
    <source>
        <dbReference type="PROSITE" id="PS50119"/>
    </source>
</evidence>
<dbReference type="InterPro" id="IPR013083">
    <property type="entry name" value="Znf_RING/FYVE/PHD"/>
</dbReference>
<dbReference type="Pfam" id="PF00643">
    <property type="entry name" value="zf-B_box"/>
    <property type="match status" value="1"/>
</dbReference>
<dbReference type="SMART" id="SM00184">
    <property type="entry name" value="RING"/>
    <property type="match status" value="1"/>
</dbReference>
<evidence type="ECO:0000256" key="4">
    <source>
        <dbReference type="PROSITE-ProRule" id="PRU00024"/>
    </source>
</evidence>
<reference evidence="8" key="1">
    <citation type="submission" date="2025-08" db="UniProtKB">
        <authorList>
            <consortium name="RefSeq"/>
        </authorList>
    </citation>
    <scope>IDENTIFICATION</scope>
    <source>
        <tissue evidence="8">Whole organism</tissue>
    </source>
</reference>
<evidence type="ECO:0000313" key="8">
    <source>
        <dbReference type="RefSeq" id="XP_018027070.1"/>
    </source>
</evidence>
<dbReference type="PANTHER" id="PTHR25462:SF296">
    <property type="entry name" value="MEIOTIC P26, ISOFORM F"/>
    <property type="match status" value="1"/>
</dbReference>
<dbReference type="InterPro" id="IPR001841">
    <property type="entry name" value="Znf_RING"/>
</dbReference>
<feature type="domain" description="B box-type" evidence="6">
    <location>
        <begin position="79"/>
        <end position="123"/>
    </location>
</feature>
<evidence type="ECO:0000259" key="5">
    <source>
        <dbReference type="PROSITE" id="PS50089"/>
    </source>
</evidence>
<dbReference type="InterPro" id="IPR000315">
    <property type="entry name" value="Znf_B-box"/>
</dbReference>
<dbReference type="KEGG" id="hazt:108682420"/>
<dbReference type="AlphaFoldDB" id="A0A8B7PM49"/>
<accession>A0A8B7PM49</accession>
<sequence>MATSTLVCGVCSEEFDTYNHKPLCLTCGHTFCFSCVASLIKVAETRNCPTCRQQISEPADRILVNYALIPSGSQPCKRKRPYECEEACPHQGKDLHYLCVDCIEPLCFACTRDTHAKHRIELLEDLVRADDIDFRDKIRLKLNEKLASMNNIVSACNDTLKLIEKIVHLKTDVEGWRDLLLVNIASTEKDLQAWDDLAASADANKTQENKEIISRLKLMPEGSMKLMEIKTQLDAASKTCDSLKSPIAPHELMPAGRPWTVADYGEGERALASLYNKRKPSHLMVVSTHTSPIPRLGELLTRLTAHDTGDISLLPLDSFWRPAGQTDEDLGTINKEFGHRINAVYGSPDQILAHLNARSLDHRGLGVRLASVKDVERCAELPPPIFEVCCLQEVPNSTGTFLKSLGWNIGRWHFPDLSDADLGWMSKILSIVDNNTYRNNSVHLVLPRDRLTSYGGQQLLEIMKKRDVQIDRVYCEPRSELHTTRNSNNVAIIELSTISIIQWIPKPQNS</sequence>
<keyword evidence="2 4" id="KW-0863">Zinc-finger</keyword>
<evidence type="ECO:0000256" key="3">
    <source>
        <dbReference type="ARBA" id="ARBA00022833"/>
    </source>
</evidence>
<dbReference type="InterPro" id="IPR047153">
    <property type="entry name" value="TRIM45/56/19-like"/>
</dbReference>
<dbReference type="SUPFAM" id="SSF57845">
    <property type="entry name" value="B-box zinc-binding domain"/>
    <property type="match status" value="1"/>
</dbReference>
<dbReference type="RefSeq" id="XP_018027070.1">
    <property type="nucleotide sequence ID" value="XM_018171581.2"/>
</dbReference>
<proteinExistence type="predicted"/>
<dbReference type="GeneID" id="108682420"/>
<dbReference type="PANTHER" id="PTHR25462">
    <property type="entry name" value="BONUS, ISOFORM C-RELATED"/>
    <property type="match status" value="1"/>
</dbReference>
<keyword evidence="3" id="KW-0862">Zinc</keyword>
<organism evidence="7 8">
    <name type="scientific">Hyalella azteca</name>
    <name type="common">Amphipod</name>
    <dbReference type="NCBI Taxonomy" id="294128"/>
    <lineage>
        <taxon>Eukaryota</taxon>
        <taxon>Metazoa</taxon>
        <taxon>Ecdysozoa</taxon>
        <taxon>Arthropoda</taxon>
        <taxon>Crustacea</taxon>
        <taxon>Multicrustacea</taxon>
        <taxon>Malacostraca</taxon>
        <taxon>Eumalacostraca</taxon>
        <taxon>Peracarida</taxon>
        <taxon>Amphipoda</taxon>
        <taxon>Senticaudata</taxon>
        <taxon>Talitrida</taxon>
        <taxon>Talitroidea</taxon>
        <taxon>Hyalellidae</taxon>
        <taxon>Hyalella</taxon>
    </lineage>
</organism>
<evidence type="ECO:0000256" key="1">
    <source>
        <dbReference type="ARBA" id="ARBA00022723"/>
    </source>
</evidence>
<evidence type="ECO:0000313" key="7">
    <source>
        <dbReference type="Proteomes" id="UP000694843"/>
    </source>
</evidence>
<feature type="domain" description="RING-type" evidence="5">
    <location>
        <begin position="8"/>
        <end position="52"/>
    </location>
</feature>
<dbReference type="SUPFAM" id="SSF57850">
    <property type="entry name" value="RING/U-box"/>
    <property type="match status" value="1"/>
</dbReference>
<dbReference type="Proteomes" id="UP000694843">
    <property type="component" value="Unplaced"/>
</dbReference>
<keyword evidence="7" id="KW-1185">Reference proteome</keyword>
<dbReference type="Gene3D" id="3.30.160.60">
    <property type="entry name" value="Classic Zinc Finger"/>
    <property type="match status" value="1"/>
</dbReference>
<dbReference type="PROSITE" id="PS50089">
    <property type="entry name" value="ZF_RING_2"/>
    <property type="match status" value="1"/>
</dbReference>
<name>A0A8B7PM49_HYAAZ</name>
<dbReference type="PROSITE" id="PS00518">
    <property type="entry name" value="ZF_RING_1"/>
    <property type="match status" value="1"/>
</dbReference>
<dbReference type="GO" id="GO:0008270">
    <property type="term" value="F:zinc ion binding"/>
    <property type="evidence" value="ECO:0007669"/>
    <property type="project" value="UniProtKB-KW"/>
</dbReference>
<dbReference type="PROSITE" id="PS50119">
    <property type="entry name" value="ZF_BBOX"/>
    <property type="match status" value="1"/>
</dbReference>
<gene>
    <name evidence="8" type="primary">LOC108682420</name>
</gene>
<keyword evidence="1" id="KW-0479">Metal-binding</keyword>
<dbReference type="OrthoDB" id="6105938at2759"/>
<dbReference type="InterPro" id="IPR017907">
    <property type="entry name" value="Znf_RING_CS"/>
</dbReference>
<evidence type="ECO:0000256" key="2">
    <source>
        <dbReference type="ARBA" id="ARBA00022771"/>
    </source>
</evidence>
<dbReference type="GO" id="GO:0061630">
    <property type="term" value="F:ubiquitin protein ligase activity"/>
    <property type="evidence" value="ECO:0007669"/>
    <property type="project" value="TreeGrafter"/>
</dbReference>
<dbReference type="Gene3D" id="3.30.40.10">
    <property type="entry name" value="Zinc/RING finger domain, C3HC4 (zinc finger)"/>
    <property type="match status" value="1"/>
</dbReference>
<dbReference type="Pfam" id="PF13639">
    <property type="entry name" value="zf-RING_2"/>
    <property type="match status" value="1"/>
</dbReference>
<protein>
    <submittedName>
        <fullName evidence="8">Uncharacterized protein LOC108682420</fullName>
    </submittedName>
</protein>